<dbReference type="GO" id="GO:0006310">
    <property type="term" value="P:DNA recombination"/>
    <property type="evidence" value="ECO:0007669"/>
    <property type="project" value="UniProtKB-KW"/>
</dbReference>
<dbReference type="SUPFAM" id="SSF56349">
    <property type="entry name" value="DNA breaking-rejoining enzymes"/>
    <property type="match status" value="1"/>
</dbReference>
<dbReference type="GO" id="GO:0015074">
    <property type="term" value="P:DNA integration"/>
    <property type="evidence" value="ECO:0007669"/>
    <property type="project" value="InterPro"/>
</dbReference>
<evidence type="ECO:0000256" key="3">
    <source>
        <dbReference type="ARBA" id="ARBA00023172"/>
    </source>
</evidence>
<gene>
    <name evidence="5" type="ORF">F8O03_05870</name>
</gene>
<dbReference type="InterPro" id="IPR050090">
    <property type="entry name" value="Tyrosine_recombinase_XerCD"/>
</dbReference>
<evidence type="ECO:0000313" key="6">
    <source>
        <dbReference type="Proteomes" id="UP000490386"/>
    </source>
</evidence>
<dbReference type="PANTHER" id="PTHR30349">
    <property type="entry name" value="PHAGE INTEGRASE-RELATED"/>
    <property type="match status" value="1"/>
</dbReference>
<dbReference type="PROSITE" id="PS51898">
    <property type="entry name" value="TYR_RECOMBINASE"/>
    <property type="match status" value="1"/>
</dbReference>
<dbReference type="AlphaFoldDB" id="A0A7J5B6L8"/>
<sequence length="378" mass="41734">MATIQKYETASGNRYRVRYRKPDGKQTDRRGFKTKREAEAFANTVEVSKLRGEFVSDISGRATVRDLGTQRLARRKAVLKASTWHTEDSAWRVHVEPKWGDESIGRIRSSAVEAWISELHGFGLSPTSIARCWGVLYGILDDAVRDKLLVANAAAGVKRPRKTRAPRAYLSHAQVDALAATARTAEHGTIVLTLAYTGLRWGEMTGLRVRHLDMLRRRIHVEENAVRVGARIVTGTPKSHERRSVPFPAFLANMLARQCEGKGRDALVFGNGEDHIKPPATDHAWFAAATTRCRAVDRDFPAKLTPHDLRHTAASLAVQSGAHVKAVQRMLGHASAAMTLDTYADLFEDDLDDVATALDKARSAALTAPTRAHILPTL</sequence>
<evidence type="ECO:0000256" key="2">
    <source>
        <dbReference type="ARBA" id="ARBA00023125"/>
    </source>
</evidence>
<comment type="similarity">
    <text evidence="1">Belongs to the 'phage' integrase family.</text>
</comment>
<keyword evidence="6" id="KW-1185">Reference proteome</keyword>
<dbReference type="EMBL" id="WBJX01000001">
    <property type="protein sequence ID" value="KAB1639835.1"/>
    <property type="molecule type" value="Genomic_DNA"/>
</dbReference>
<dbReference type="Gene3D" id="1.10.150.130">
    <property type="match status" value="1"/>
</dbReference>
<name>A0A7J5B6L8_9MICO</name>
<dbReference type="InterPro" id="IPR028259">
    <property type="entry name" value="AP2-like_int_N"/>
</dbReference>
<dbReference type="GO" id="GO:0003677">
    <property type="term" value="F:DNA binding"/>
    <property type="evidence" value="ECO:0007669"/>
    <property type="project" value="UniProtKB-KW"/>
</dbReference>
<dbReference type="InterPro" id="IPR002104">
    <property type="entry name" value="Integrase_catalytic"/>
</dbReference>
<evidence type="ECO:0000256" key="1">
    <source>
        <dbReference type="ARBA" id="ARBA00008857"/>
    </source>
</evidence>
<dbReference type="Pfam" id="PF00589">
    <property type="entry name" value="Phage_integrase"/>
    <property type="match status" value="1"/>
</dbReference>
<dbReference type="PANTHER" id="PTHR30349:SF64">
    <property type="entry name" value="PROPHAGE INTEGRASE INTD-RELATED"/>
    <property type="match status" value="1"/>
</dbReference>
<evidence type="ECO:0000259" key="4">
    <source>
        <dbReference type="PROSITE" id="PS51898"/>
    </source>
</evidence>
<feature type="domain" description="Tyr recombinase" evidence="4">
    <location>
        <begin position="165"/>
        <end position="356"/>
    </location>
</feature>
<evidence type="ECO:0000313" key="5">
    <source>
        <dbReference type="EMBL" id="KAB1639835.1"/>
    </source>
</evidence>
<dbReference type="CDD" id="cd01189">
    <property type="entry name" value="INT_ICEBs1_C_like"/>
    <property type="match status" value="1"/>
</dbReference>
<proteinExistence type="inferred from homology"/>
<reference evidence="5 6" key="1">
    <citation type="submission" date="2019-09" db="EMBL/GenBank/DDBJ databases">
        <title>Phylogeny of genus Pseudoclavibacter and closely related genus.</title>
        <authorList>
            <person name="Li Y."/>
        </authorList>
    </citation>
    <scope>NUCLEOTIDE SEQUENCE [LARGE SCALE GENOMIC DNA]</scope>
    <source>
        <strain evidence="5 6">THG-MD12</strain>
    </source>
</reference>
<dbReference type="InterPro" id="IPR013762">
    <property type="entry name" value="Integrase-like_cat_sf"/>
</dbReference>
<accession>A0A7J5B6L8</accession>
<dbReference type="RefSeq" id="WP_151422976.1">
    <property type="nucleotide sequence ID" value="NZ_WBJX01000001.1"/>
</dbReference>
<comment type="caution">
    <text evidence="5">The sequence shown here is derived from an EMBL/GenBank/DDBJ whole genome shotgun (WGS) entry which is preliminary data.</text>
</comment>
<dbReference type="Gene3D" id="1.10.443.10">
    <property type="entry name" value="Intergrase catalytic core"/>
    <property type="match status" value="1"/>
</dbReference>
<dbReference type="OrthoDB" id="1822491at2"/>
<protein>
    <submittedName>
        <fullName evidence="5">Site-specific integrase</fullName>
    </submittedName>
</protein>
<keyword evidence="2" id="KW-0238">DNA-binding</keyword>
<dbReference type="InterPro" id="IPR011010">
    <property type="entry name" value="DNA_brk_join_enz"/>
</dbReference>
<organism evidence="5 6">
    <name type="scientific">Pseudoclavibacter terrae</name>
    <dbReference type="NCBI Taxonomy" id="1530195"/>
    <lineage>
        <taxon>Bacteria</taxon>
        <taxon>Bacillati</taxon>
        <taxon>Actinomycetota</taxon>
        <taxon>Actinomycetes</taxon>
        <taxon>Micrococcales</taxon>
        <taxon>Microbacteriaceae</taxon>
        <taxon>Pseudoclavibacter</taxon>
    </lineage>
</organism>
<keyword evidence="3" id="KW-0233">DNA recombination</keyword>
<dbReference type="Pfam" id="PF14657">
    <property type="entry name" value="Arm-DNA-bind_4"/>
    <property type="match status" value="1"/>
</dbReference>
<dbReference type="InterPro" id="IPR010998">
    <property type="entry name" value="Integrase_recombinase_N"/>
</dbReference>
<dbReference type="Proteomes" id="UP000490386">
    <property type="component" value="Unassembled WGS sequence"/>
</dbReference>